<dbReference type="Gene3D" id="1.10.1200.10">
    <property type="entry name" value="ACP-like"/>
    <property type="match status" value="1"/>
</dbReference>
<dbReference type="RefSeq" id="WP_104419765.1">
    <property type="nucleotide sequence ID" value="NZ_PTJC01000006.1"/>
</dbReference>
<evidence type="ECO:0000256" key="3">
    <source>
        <dbReference type="ARBA" id="ARBA00022553"/>
    </source>
</evidence>
<dbReference type="SUPFAM" id="SSF52402">
    <property type="entry name" value="Adenine nucleotide alpha hydrolases-like"/>
    <property type="match status" value="1"/>
</dbReference>
<dbReference type="Pfam" id="PF00501">
    <property type="entry name" value="AMP-binding"/>
    <property type="match status" value="1"/>
</dbReference>
<dbReference type="Gene3D" id="3.30.559.30">
    <property type="entry name" value="Nonribosomal peptide synthetase, condensation domain"/>
    <property type="match status" value="1"/>
</dbReference>
<keyword evidence="3" id="KW-0597">Phosphoprotein</keyword>
<dbReference type="GO" id="GO:0003824">
    <property type="term" value="F:catalytic activity"/>
    <property type="evidence" value="ECO:0007669"/>
    <property type="project" value="InterPro"/>
</dbReference>
<dbReference type="InterPro" id="IPR045851">
    <property type="entry name" value="AMP-bd_C_sf"/>
</dbReference>
<feature type="domain" description="Carrier" evidence="4">
    <location>
        <begin position="1290"/>
        <end position="1365"/>
    </location>
</feature>
<dbReference type="SUPFAM" id="SSF56801">
    <property type="entry name" value="Acetyl-CoA synthetase-like"/>
    <property type="match status" value="1"/>
</dbReference>
<dbReference type="GO" id="GO:0005737">
    <property type="term" value="C:cytoplasm"/>
    <property type="evidence" value="ECO:0007669"/>
    <property type="project" value="TreeGrafter"/>
</dbReference>
<dbReference type="PANTHER" id="PTHR45527:SF1">
    <property type="entry name" value="FATTY ACID SYNTHASE"/>
    <property type="match status" value="1"/>
</dbReference>
<dbReference type="NCBIfam" id="TIGR01733">
    <property type="entry name" value="AA-adenyl-dom"/>
    <property type="match status" value="1"/>
</dbReference>
<evidence type="ECO:0000259" key="4">
    <source>
        <dbReference type="PROSITE" id="PS50075"/>
    </source>
</evidence>
<gene>
    <name evidence="5" type="ORF">CLV84_2149</name>
</gene>
<dbReference type="InterPro" id="IPR020845">
    <property type="entry name" value="AMP-binding_CS"/>
</dbReference>
<evidence type="ECO:0000256" key="1">
    <source>
        <dbReference type="ARBA" id="ARBA00001957"/>
    </source>
</evidence>
<dbReference type="Gene3D" id="2.30.38.10">
    <property type="entry name" value="Luciferase, Domain 3"/>
    <property type="match status" value="1"/>
</dbReference>
<comment type="cofactor">
    <cofactor evidence="1">
        <name>pantetheine 4'-phosphate</name>
        <dbReference type="ChEBI" id="CHEBI:47942"/>
    </cofactor>
</comment>
<dbReference type="Proteomes" id="UP000237662">
    <property type="component" value="Unassembled WGS sequence"/>
</dbReference>
<dbReference type="Gene3D" id="3.40.50.620">
    <property type="entry name" value="HUPs"/>
    <property type="match status" value="1"/>
</dbReference>
<dbReference type="InterPro" id="IPR020806">
    <property type="entry name" value="PKS_PP-bd"/>
</dbReference>
<accession>A0A2S6I253</accession>
<dbReference type="CDD" id="cd05930">
    <property type="entry name" value="A_NRPS"/>
    <property type="match status" value="1"/>
</dbReference>
<reference evidence="5 6" key="1">
    <citation type="submission" date="2018-02" db="EMBL/GenBank/DDBJ databases">
        <title>Genomic Encyclopedia of Archaeal and Bacterial Type Strains, Phase II (KMG-II): from individual species to whole genera.</title>
        <authorList>
            <person name="Goeker M."/>
        </authorList>
    </citation>
    <scope>NUCLEOTIDE SEQUENCE [LARGE SCALE GENOMIC DNA]</scope>
    <source>
        <strain evidence="5 6">DSM 29526</strain>
    </source>
</reference>
<dbReference type="InterPro" id="IPR009081">
    <property type="entry name" value="PP-bd_ACP"/>
</dbReference>
<dbReference type="SUPFAM" id="SSF52777">
    <property type="entry name" value="CoA-dependent acyltransferases"/>
    <property type="match status" value="2"/>
</dbReference>
<name>A0A2S6I253_9BACT</name>
<dbReference type="PROSITE" id="PS50075">
    <property type="entry name" value="CARRIER"/>
    <property type="match status" value="1"/>
</dbReference>
<sequence length="1376" mass="152937">MSPAALTPAQLVLWTGQHLAPNSPQYHCIFTFELRGQLDIDRFRAAYGALTAECDNMRTVFRTHDGEPRQEVLPTALVELAVTPWPGSREALEGEIAARGQELFNLDTACVDAVLWQLAENHHVFFLNQHHLIVDAWGVSVQYRRLVEIYAGERGAGATPSDQLPSFQTYRERLPSEPVSLPEYWDRAVDPVPPRLLGRGNAGGTSIAPRISLTLDADRTKALLALAERDGIRHWTRGMTLFNIFGTLLTAYVHKISGERAIAFGTPAGNRGTAEERRLPAQLIEMLPLYGSVAAGDTFLDLLGRLKTSGNDFLRSARPGVIRPRLSASFNVVLNYITAEFGALSPTISCRTRWRSPGHADPGHHLRLQVHDLDATGRLTLEFDLNEAVFPAADRDKVADQFLRLLDAMTSHPNRAIDNIDILGKAERQRLLAAGQGKNVAERPASVLAAFRLQADRTPDAIAIESPDRQLTYRELDEESGRLAAFLRGRLREAGKNVALLLPRSADLLIGILGCWKAGHAYLPLPTDSPDARLEHILGETGCALILTDQERYPRVEAFAIPTVLFDADRPAILRHDPTVGIHQPGDAPAYIMYTSGSTGTPKGVVVGHASLANYIAYARRRYVTTAAPVFPLFTTVGFDLTVTSLFTPLVCGGRVIVYPEPAPGTPDLAVLRVLDDDRCDVVKLTPSHLALLRGRDYRHARISTLIVGGEQLSTDLAREVTANFPVGAELINEYGPTEATVGCIEKSFSPANDRSGAVPIGRPIDNTEALLLDEGGQLVPDGMAGELYLGGSCLAHGYYRRPDLTASRFVDHPYRSDDRLYRTGDRARRNDRGELEFLGRNDRQTKWRGYRIELEEVEHLLAAQPGIATAAVELVDPTAWSQAPVDHYCTNCGLPANYPSASFDEEGVCQLCRGFEAYESKAKAYFRTLDDFRAIFAERPSQHGTEYDCIMLLSGGKDSTYALGQLVELGLKPLAFTLDNGYISEQALDNVRRVASDLGVDVHFGSTPAMNEIFVDSLYRHCNVCNGCFKTIYTLSTQVALEKNIPYIVTGLSRGQFFETRLTEELFWEDRHAEGSIDAAILEARKMYHRADDAVRKLLDTSAFETDDVFERVRFLDFYRYTDATLDEMYAYLDRRLPWVRPTDTGRSTNCLINQVGIYVHKKEKGYNNYAFPYSWDVRIGHKQRDAALEEINEEVDTEAVQKIMGEIGYHHPGENYDRRQLVAYYTGGEDLTPDALRQRLQRHLPDYSIPQLFLPLQDMPLTASGKIDRSALAALGGRPATENVAYEAPDGEIEELLANIWRDVLHLERVGRHDQFIDLGGHSLTAIRLSARIGDAFALEVPLHRVFELPTIALQGEYLEETLTRLLAETEGEI</sequence>
<proteinExistence type="predicted"/>
<dbReference type="InterPro" id="IPR000873">
    <property type="entry name" value="AMP-dep_synth/lig_dom"/>
</dbReference>
<dbReference type="PROSITE" id="PS00012">
    <property type="entry name" value="PHOSPHOPANTETHEINE"/>
    <property type="match status" value="1"/>
</dbReference>
<keyword evidence="2" id="KW-0596">Phosphopantetheine</keyword>
<dbReference type="SUPFAM" id="SSF47336">
    <property type="entry name" value="ACP-like"/>
    <property type="match status" value="1"/>
</dbReference>
<dbReference type="Pfam" id="PF00668">
    <property type="entry name" value="Condensation"/>
    <property type="match status" value="1"/>
</dbReference>
<dbReference type="Gene3D" id="3.30.559.10">
    <property type="entry name" value="Chloramphenicol acetyltransferase-like domain"/>
    <property type="match status" value="1"/>
</dbReference>
<dbReference type="InterPro" id="IPR036736">
    <property type="entry name" value="ACP-like_sf"/>
</dbReference>
<dbReference type="GO" id="GO:0043041">
    <property type="term" value="P:amino acid activation for nonribosomal peptide biosynthetic process"/>
    <property type="evidence" value="ECO:0007669"/>
    <property type="project" value="TreeGrafter"/>
</dbReference>
<dbReference type="InterPro" id="IPR023213">
    <property type="entry name" value="CAT-like_dom_sf"/>
</dbReference>
<dbReference type="Gene3D" id="3.30.300.30">
    <property type="match status" value="2"/>
</dbReference>
<dbReference type="OrthoDB" id="4317020at2"/>
<dbReference type="InterPro" id="IPR006162">
    <property type="entry name" value="Ppantetheine_attach_site"/>
</dbReference>
<dbReference type="GO" id="GO:0031177">
    <property type="term" value="F:phosphopantetheine binding"/>
    <property type="evidence" value="ECO:0007669"/>
    <property type="project" value="InterPro"/>
</dbReference>
<dbReference type="InterPro" id="IPR010071">
    <property type="entry name" value="AA_adenyl_dom"/>
</dbReference>
<dbReference type="Pfam" id="PF00550">
    <property type="entry name" value="PP-binding"/>
    <property type="match status" value="1"/>
</dbReference>
<evidence type="ECO:0000256" key="2">
    <source>
        <dbReference type="ARBA" id="ARBA00022450"/>
    </source>
</evidence>
<comment type="caution">
    <text evidence="5">The sequence shown here is derived from an EMBL/GenBank/DDBJ whole genome shotgun (WGS) entry which is preliminary data.</text>
</comment>
<protein>
    <submittedName>
        <fullName evidence="5">Amino acid adenylation domain-containing protein</fullName>
    </submittedName>
</protein>
<organism evidence="5 6">
    <name type="scientific">Neolewinella xylanilytica</name>
    <dbReference type="NCBI Taxonomy" id="1514080"/>
    <lineage>
        <taxon>Bacteria</taxon>
        <taxon>Pseudomonadati</taxon>
        <taxon>Bacteroidota</taxon>
        <taxon>Saprospiria</taxon>
        <taxon>Saprospirales</taxon>
        <taxon>Lewinellaceae</taxon>
        <taxon>Neolewinella</taxon>
    </lineage>
</organism>
<dbReference type="PROSITE" id="PS00455">
    <property type="entry name" value="AMP_BINDING"/>
    <property type="match status" value="1"/>
</dbReference>
<dbReference type="GO" id="GO:0044550">
    <property type="term" value="P:secondary metabolite biosynthetic process"/>
    <property type="evidence" value="ECO:0007669"/>
    <property type="project" value="TreeGrafter"/>
</dbReference>
<dbReference type="EMBL" id="PTJC01000006">
    <property type="protein sequence ID" value="PPK85257.1"/>
    <property type="molecule type" value="Genomic_DNA"/>
</dbReference>
<dbReference type="SMART" id="SM00823">
    <property type="entry name" value="PKS_PP"/>
    <property type="match status" value="1"/>
</dbReference>
<dbReference type="Gene3D" id="3.40.50.980">
    <property type="match status" value="2"/>
</dbReference>
<dbReference type="InterPro" id="IPR001242">
    <property type="entry name" value="Condensation_dom"/>
</dbReference>
<evidence type="ECO:0000313" key="6">
    <source>
        <dbReference type="Proteomes" id="UP000237662"/>
    </source>
</evidence>
<dbReference type="InterPro" id="IPR014729">
    <property type="entry name" value="Rossmann-like_a/b/a_fold"/>
</dbReference>
<dbReference type="PANTHER" id="PTHR45527">
    <property type="entry name" value="NONRIBOSOMAL PEPTIDE SYNTHETASE"/>
    <property type="match status" value="1"/>
</dbReference>
<evidence type="ECO:0000313" key="5">
    <source>
        <dbReference type="EMBL" id="PPK85257.1"/>
    </source>
</evidence>
<keyword evidence="6" id="KW-1185">Reference proteome</keyword>